<feature type="region of interest" description="Disordered" evidence="1">
    <location>
        <begin position="43"/>
        <end position="65"/>
    </location>
</feature>
<dbReference type="AlphaFoldDB" id="A0A067S1Z0"/>
<dbReference type="HOGENOM" id="CLU_065614_2_0_1"/>
<reference evidence="3" key="1">
    <citation type="journal article" date="2014" name="Proc. Natl. Acad. Sci. U.S.A.">
        <title>Extensive sampling of basidiomycete genomes demonstrates inadequacy of the white-rot/brown-rot paradigm for wood decay fungi.</title>
        <authorList>
            <person name="Riley R."/>
            <person name="Salamov A.A."/>
            <person name="Brown D.W."/>
            <person name="Nagy L.G."/>
            <person name="Floudas D."/>
            <person name="Held B.W."/>
            <person name="Levasseur A."/>
            <person name="Lombard V."/>
            <person name="Morin E."/>
            <person name="Otillar R."/>
            <person name="Lindquist E.A."/>
            <person name="Sun H."/>
            <person name="LaButti K.M."/>
            <person name="Schmutz J."/>
            <person name="Jabbour D."/>
            <person name="Luo H."/>
            <person name="Baker S.E."/>
            <person name="Pisabarro A.G."/>
            <person name="Walton J.D."/>
            <person name="Blanchette R.A."/>
            <person name="Henrissat B."/>
            <person name="Martin F."/>
            <person name="Cullen D."/>
            <person name="Hibbett D.S."/>
            <person name="Grigoriev I.V."/>
        </authorList>
    </citation>
    <scope>NUCLEOTIDE SEQUENCE [LARGE SCALE GENOMIC DNA]</scope>
    <source>
        <strain evidence="3">CBS 339.88</strain>
    </source>
</reference>
<dbReference type="STRING" id="685588.A0A067S1Z0"/>
<evidence type="ECO:0000256" key="1">
    <source>
        <dbReference type="SAM" id="MobiDB-lite"/>
    </source>
</evidence>
<keyword evidence="3" id="KW-1185">Reference proteome</keyword>
<protein>
    <submittedName>
        <fullName evidence="2">Uncharacterized protein</fullName>
    </submittedName>
</protein>
<accession>A0A067S1Z0</accession>
<organism evidence="2 3">
    <name type="scientific">Galerina marginata (strain CBS 339.88)</name>
    <dbReference type="NCBI Taxonomy" id="685588"/>
    <lineage>
        <taxon>Eukaryota</taxon>
        <taxon>Fungi</taxon>
        <taxon>Dikarya</taxon>
        <taxon>Basidiomycota</taxon>
        <taxon>Agaricomycotina</taxon>
        <taxon>Agaricomycetes</taxon>
        <taxon>Agaricomycetidae</taxon>
        <taxon>Agaricales</taxon>
        <taxon>Agaricineae</taxon>
        <taxon>Strophariaceae</taxon>
        <taxon>Galerina</taxon>
    </lineage>
</organism>
<feature type="compositionally biased region" description="Acidic residues" evidence="1">
    <location>
        <begin position="79"/>
        <end position="91"/>
    </location>
</feature>
<sequence length="223" mass="25407">MSLPIKSHLPLITTRIEFKFNPLPPPPQITTRRDFGANIRRQNRYHSAPYSRPKARAQTPARAQSVGFDIRSISSLSDLSDDDEESVDEDSVQSIRGLIPKPGGEAGKTNSGGYNLEKALGWTKKRYDEFYDHIKTEVADKLDAKKCFTHQKVSELDKIIQSTARKFDIENTYVNNWPIREALKSRLKYTSDLEKKKEVRKAQAELKEAIKPFKGKSRAKDDA</sequence>
<proteinExistence type="predicted"/>
<evidence type="ECO:0000313" key="3">
    <source>
        <dbReference type="Proteomes" id="UP000027222"/>
    </source>
</evidence>
<gene>
    <name evidence="2" type="ORF">GALMADRAFT_149248</name>
</gene>
<dbReference type="Proteomes" id="UP000027222">
    <property type="component" value="Unassembled WGS sequence"/>
</dbReference>
<evidence type="ECO:0000313" key="2">
    <source>
        <dbReference type="EMBL" id="KDR64840.1"/>
    </source>
</evidence>
<feature type="region of interest" description="Disordered" evidence="1">
    <location>
        <begin position="77"/>
        <end position="114"/>
    </location>
</feature>
<dbReference type="OrthoDB" id="2686745at2759"/>
<dbReference type="EMBL" id="KL142741">
    <property type="protein sequence ID" value="KDR64840.1"/>
    <property type="molecule type" value="Genomic_DNA"/>
</dbReference>
<name>A0A067S1Z0_GALM3</name>